<organism evidence="1 2">
    <name type="scientific">Lipomyces tetrasporus</name>
    <dbReference type="NCBI Taxonomy" id="54092"/>
    <lineage>
        <taxon>Eukaryota</taxon>
        <taxon>Fungi</taxon>
        <taxon>Dikarya</taxon>
        <taxon>Ascomycota</taxon>
        <taxon>Saccharomycotina</taxon>
        <taxon>Lipomycetes</taxon>
        <taxon>Lipomycetales</taxon>
        <taxon>Lipomycetaceae</taxon>
        <taxon>Lipomyces</taxon>
    </lineage>
</organism>
<proteinExistence type="predicted"/>
<evidence type="ECO:0000313" key="1">
    <source>
        <dbReference type="EMBL" id="KAJ8099376.1"/>
    </source>
</evidence>
<evidence type="ECO:0000313" key="2">
    <source>
        <dbReference type="Proteomes" id="UP001217417"/>
    </source>
</evidence>
<protein>
    <submittedName>
        <fullName evidence="1">Uncharacterized protein</fullName>
    </submittedName>
</protein>
<keyword evidence="2" id="KW-1185">Reference proteome</keyword>
<sequence length="87" mass="9438">MVHRYPQVWYDSVKGEAIVVAPPTPLHSRMAGVLLSSISDEVKMNSGISSEISALTQTQGRSGYTSRGLTTRAWDGALQYCEGIVSH</sequence>
<comment type="caution">
    <text evidence="1">The sequence shown here is derived from an EMBL/GenBank/DDBJ whole genome shotgun (WGS) entry which is preliminary data.</text>
</comment>
<dbReference type="Proteomes" id="UP001217417">
    <property type="component" value="Unassembled WGS sequence"/>
</dbReference>
<dbReference type="GeneID" id="80883231"/>
<dbReference type="EMBL" id="JARPMG010000007">
    <property type="protein sequence ID" value="KAJ8099376.1"/>
    <property type="molecule type" value="Genomic_DNA"/>
</dbReference>
<accession>A0AAD7QQE6</accession>
<reference evidence="1" key="1">
    <citation type="submission" date="2023-03" db="EMBL/GenBank/DDBJ databases">
        <title>Near-Complete genome sequence of Lipomyces tetrasporous NRRL Y-64009, an oleaginous yeast capable of growing on lignocellulosic hydrolysates.</title>
        <authorList>
            <consortium name="Lawrence Berkeley National Laboratory"/>
            <person name="Jagtap S.S."/>
            <person name="Liu J.-J."/>
            <person name="Walukiewicz H.E."/>
            <person name="Pangilinan J."/>
            <person name="Lipzen A."/>
            <person name="Ahrendt S."/>
            <person name="Koriabine M."/>
            <person name="Cobaugh K."/>
            <person name="Salamov A."/>
            <person name="Yoshinaga Y."/>
            <person name="Ng V."/>
            <person name="Daum C."/>
            <person name="Grigoriev I.V."/>
            <person name="Slininger P.J."/>
            <person name="Dien B.S."/>
            <person name="Jin Y.-S."/>
            <person name="Rao C.V."/>
        </authorList>
    </citation>
    <scope>NUCLEOTIDE SEQUENCE</scope>
    <source>
        <strain evidence="1">NRRL Y-64009</strain>
    </source>
</reference>
<dbReference type="AlphaFoldDB" id="A0AAD7QQE6"/>
<name>A0AAD7QQE6_9ASCO</name>
<gene>
    <name evidence="1" type="ORF">POJ06DRAFT_256804</name>
</gene>
<dbReference type="RefSeq" id="XP_056042826.1">
    <property type="nucleotide sequence ID" value="XM_056188065.1"/>
</dbReference>